<dbReference type="Pfam" id="PF07963">
    <property type="entry name" value="N_methyl"/>
    <property type="match status" value="1"/>
</dbReference>
<proteinExistence type="predicted"/>
<organism evidence="2 3">
    <name type="scientific">Pseudomonas fluvialis</name>
    <dbReference type="NCBI Taxonomy" id="1793966"/>
    <lineage>
        <taxon>Bacteria</taxon>
        <taxon>Pseudomonadati</taxon>
        <taxon>Pseudomonadota</taxon>
        <taxon>Gammaproteobacteria</taxon>
        <taxon>Pseudomonadales</taxon>
        <taxon>Pseudomonadaceae</taxon>
        <taxon>Pseudomonas</taxon>
    </lineage>
</organism>
<feature type="transmembrane region" description="Helical" evidence="1">
    <location>
        <begin position="7"/>
        <end position="28"/>
    </location>
</feature>
<name>A0ABQ2ARK5_9PSED</name>
<keyword evidence="3" id="KW-1185">Reference proteome</keyword>
<gene>
    <name evidence="2" type="ORF">GCM10007363_20430</name>
</gene>
<dbReference type="SUPFAM" id="SSF54523">
    <property type="entry name" value="Pili subunits"/>
    <property type="match status" value="1"/>
</dbReference>
<reference evidence="3" key="1">
    <citation type="journal article" date="2019" name="Int. J. Syst. Evol. Microbiol.">
        <title>The Global Catalogue of Microorganisms (GCM) 10K type strain sequencing project: providing services to taxonomists for standard genome sequencing and annotation.</title>
        <authorList>
            <consortium name="The Broad Institute Genomics Platform"/>
            <consortium name="The Broad Institute Genome Sequencing Center for Infectious Disease"/>
            <person name="Wu L."/>
            <person name="Ma J."/>
        </authorList>
    </citation>
    <scope>NUCLEOTIDE SEQUENCE [LARGE SCALE GENOMIC DNA]</scope>
    <source>
        <strain evidence="3">CCM 8778</strain>
    </source>
</reference>
<sequence length="150" mass="14890">MKKQQGGFTLIELIMVIVILGILAAFALPRFVNLGGDARAATVQGAYGSVKSASALTHASWLAKNDATETSITVEGGTVTMIATSGYPAAASIANAAGVTAADFSINTTGTTTTMSANGATTPANCQVSYTEPAATAGAVPTITVDVSGC</sequence>
<accession>A0ABQ2ARK5</accession>
<dbReference type="PROSITE" id="PS00409">
    <property type="entry name" value="PROKAR_NTER_METHYL"/>
    <property type="match status" value="1"/>
</dbReference>
<keyword evidence="1" id="KW-1133">Transmembrane helix</keyword>
<evidence type="ECO:0000313" key="3">
    <source>
        <dbReference type="Proteomes" id="UP000655550"/>
    </source>
</evidence>
<protein>
    <submittedName>
        <fullName evidence="2">Uncharacterized protein</fullName>
    </submittedName>
</protein>
<dbReference type="Proteomes" id="UP000655550">
    <property type="component" value="Unassembled WGS sequence"/>
</dbReference>
<comment type="caution">
    <text evidence="2">The sequence shown here is derived from an EMBL/GenBank/DDBJ whole genome shotgun (WGS) entry which is preliminary data.</text>
</comment>
<dbReference type="Gene3D" id="3.30.700.10">
    <property type="entry name" value="Glycoprotein, Type 4 Pilin"/>
    <property type="match status" value="1"/>
</dbReference>
<dbReference type="InterPro" id="IPR012902">
    <property type="entry name" value="N_methyl_site"/>
</dbReference>
<keyword evidence="1" id="KW-0472">Membrane</keyword>
<dbReference type="RefSeq" id="WP_093986211.1">
    <property type="nucleotide sequence ID" value="NZ_BMDE01000005.1"/>
</dbReference>
<evidence type="ECO:0000256" key="1">
    <source>
        <dbReference type="SAM" id="Phobius"/>
    </source>
</evidence>
<dbReference type="InterPro" id="IPR045584">
    <property type="entry name" value="Pilin-like"/>
</dbReference>
<dbReference type="EMBL" id="BMDE01000005">
    <property type="protein sequence ID" value="GGH94152.1"/>
    <property type="molecule type" value="Genomic_DNA"/>
</dbReference>
<dbReference type="NCBIfam" id="TIGR02532">
    <property type="entry name" value="IV_pilin_GFxxxE"/>
    <property type="match status" value="1"/>
</dbReference>
<keyword evidence="1" id="KW-0812">Transmembrane</keyword>
<evidence type="ECO:0000313" key="2">
    <source>
        <dbReference type="EMBL" id="GGH94152.1"/>
    </source>
</evidence>